<dbReference type="KEGG" id="cby:CLM_0716"/>
<reference evidence="2 3" key="1">
    <citation type="submission" date="2008-10" db="EMBL/GenBank/DDBJ databases">
        <title>Genome sequence of Clostridium botulinum A2 Kyoto.</title>
        <authorList>
            <person name="Shrivastava S."/>
            <person name="Brinkac L.M."/>
            <person name="Brown J.L."/>
            <person name="Bruce D."/>
            <person name="Detter C.C."/>
            <person name="Johnson E.A."/>
            <person name="Munk C.A."/>
            <person name="Smith L.A."/>
            <person name="Smith T.J."/>
            <person name="Sutton G."/>
            <person name="Brettin T.S."/>
        </authorList>
    </citation>
    <scope>NUCLEOTIDE SEQUENCE [LARGE SCALE GENOMIC DNA]</scope>
    <source>
        <strain evidence="3">Kyoto / Type A2</strain>
    </source>
</reference>
<evidence type="ECO:0000256" key="1">
    <source>
        <dbReference type="SAM" id="Phobius"/>
    </source>
</evidence>
<evidence type="ECO:0000313" key="3">
    <source>
        <dbReference type="Proteomes" id="UP000001374"/>
    </source>
</evidence>
<proteinExistence type="predicted"/>
<evidence type="ECO:0000313" key="2">
    <source>
        <dbReference type="EMBL" id="ACO85721.1"/>
    </source>
</evidence>
<dbReference type="Proteomes" id="UP000001374">
    <property type="component" value="Chromosome"/>
</dbReference>
<keyword evidence="1" id="KW-0472">Membrane</keyword>
<accession>C1FT81</accession>
<organism evidence="2 3">
    <name type="scientific">Clostridium botulinum (strain Kyoto / Type A2)</name>
    <dbReference type="NCBI Taxonomy" id="536232"/>
    <lineage>
        <taxon>Bacteria</taxon>
        <taxon>Bacillati</taxon>
        <taxon>Bacillota</taxon>
        <taxon>Clostridia</taxon>
        <taxon>Eubacteriales</taxon>
        <taxon>Clostridiaceae</taxon>
        <taxon>Clostridium</taxon>
    </lineage>
</organism>
<sequence length="57" mass="6583">MKPRTPFIKTNTKLITLLSQSIIMQLPFISSIKGSYSSLLLWFLHGIHIICVVYEFN</sequence>
<keyword evidence="1" id="KW-1133">Transmembrane helix</keyword>
<name>C1FT81_CLOBJ</name>
<gene>
    <name evidence="2" type="ordered locus">CLM_0716</name>
</gene>
<protein>
    <submittedName>
        <fullName evidence="2">Uncharacterized protein</fullName>
    </submittedName>
</protein>
<feature type="transmembrane region" description="Helical" evidence="1">
    <location>
        <begin position="36"/>
        <end position="56"/>
    </location>
</feature>
<dbReference type="HOGENOM" id="CLU_2988452_0_0_9"/>
<dbReference type="AlphaFoldDB" id="C1FT81"/>
<keyword evidence="1" id="KW-0812">Transmembrane</keyword>
<dbReference type="EMBL" id="CP001581">
    <property type="protein sequence ID" value="ACO85721.1"/>
    <property type="molecule type" value="Genomic_DNA"/>
</dbReference>